<dbReference type="GO" id="GO:0016491">
    <property type="term" value="F:oxidoreductase activity"/>
    <property type="evidence" value="ECO:0007669"/>
    <property type="project" value="UniProtKB-KW"/>
</dbReference>
<evidence type="ECO:0000256" key="2">
    <source>
        <dbReference type="ARBA" id="ARBA00023002"/>
    </source>
</evidence>
<evidence type="ECO:0000313" key="4">
    <source>
        <dbReference type="Proteomes" id="UP000800092"/>
    </source>
</evidence>
<organism evidence="3 4">
    <name type="scientific">Viridothelium virens</name>
    <name type="common">Speckled blister lichen</name>
    <name type="synonym">Trypethelium virens</name>
    <dbReference type="NCBI Taxonomy" id="1048519"/>
    <lineage>
        <taxon>Eukaryota</taxon>
        <taxon>Fungi</taxon>
        <taxon>Dikarya</taxon>
        <taxon>Ascomycota</taxon>
        <taxon>Pezizomycotina</taxon>
        <taxon>Dothideomycetes</taxon>
        <taxon>Dothideomycetes incertae sedis</taxon>
        <taxon>Trypetheliales</taxon>
        <taxon>Trypetheliaceae</taxon>
        <taxon>Viridothelium</taxon>
    </lineage>
</organism>
<dbReference type="OrthoDB" id="5336600at2759"/>
<evidence type="ECO:0000256" key="1">
    <source>
        <dbReference type="ARBA" id="ARBA00006484"/>
    </source>
</evidence>
<dbReference type="SUPFAM" id="SSF51735">
    <property type="entry name" value="NAD(P)-binding Rossmann-fold domains"/>
    <property type="match status" value="1"/>
</dbReference>
<evidence type="ECO:0000313" key="3">
    <source>
        <dbReference type="EMBL" id="KAF2234182.1"/>
    </source>
</evidence>
<dbReference type="Gene3D" id="3.40.50.720">
    <property type="entry name" value="NAD(P)-binding Rossmann-like Domain"/>
    <property type="match status" value="1"/>
</dbReference>
<dbReference type="InterPro" id="IPR036291">
    <property type="entry name" value="NAD(P)-bd_dom_sf"/>
</dbReference>
<dbReference type="Pfam" id="PF00106">
    <property type="entry name" value="adh_short"/>
    <property type="match status" value="1"/>
</dbReference>
<keyword evidence="4" id="KW-1185">Reference proteome</keyword>
<dbReference type="Proteomes" id="UP000800092">
    <property type="component" value="Unassembled WGS sequence"/>
</dbReference>
<proteinExistence type="inferred from homology"/>
<dbReference type="PANTHER" id="PTHR43669">
    <property type="entry name" value="5-KETO-D-GLUCONATE 5-REDUCTASE"/>
    <property type="match status" value="1"/>
</dbReference>
<keyword evidence="2" id="KW-0560">Oxidoreductase</keyword>
<dbReference type="AlphaFoldDB" id="A0A6A6H852"/>
<name>A0A6A6H852_VIRVR</name>
<protein>
    <submittedName>
        <fullName evidence="3">NAD(P)-binding protein</fullName>
    </submittedName>
</protein>
<gene>
    <name evidence="3" type="ORF">EV356DRAFT_502494</name>
</gene>
<dbReference type="EMBL" id="ML991800">
    <property type="protein sequence ID" value="KAF2234182.1"/>
    <property type="molecule type" value="Genomic_DNA"/>
</dbReference>
<reference evidence="3" key="1">
    <citation type="journal article" date="2020" name="Stud. Mycol.">
        <title>101 Dothideomycetes genomes: a test case for predicting lifestyles and emergence of pathogens.</title>
        <authorList>
            <person name="Haridas S."/>
            <person name="Albert R."/>
            <person name="Binder M."/>
            <person name="Bloem J."/>
            <person name="Labutti K."/>
            <person name="Salamov A."/>
            <person name="Andreopoulos B."/>
            <person name="Baker S."/>
            <person name="Barry K."/>
            <person name="Bills G."/>
            <person name="Bluhm B."/>
            <person name="Cannon C."/>
            <person name="Castanera R."/>
            <person name="Culley D."/>
            <person name="Daum C."/>
            <person name="Ezra D."/>
            <person name="Gonzalez J."/>
            <person name="Henrissat B."/>
            <person name="Kuo A."/>
            <person name="Liang C."/>
            <person name="Lipzen A."/>
            <person name="Lutzoni F."/>
            <person name="Magnuson J."/>
            <person name="Mondo S."/>
            <person name="Nolan M."/>
            <person name="Ohm R."/>
            <person name="Pangilinan J."/>
            <person name="Park H.-J."/>
            <person name="Ramirez L."/>
            <person name="Alfaro M."/>
            <person name="Sun H."/>
            <person name="Tritt A."/>
            <person name="Yoshinaga Y."/>
            <person name="Zwiers L.-H."/>
            <person name="Turgeon B."/>
            <person name="Goodwin S."/>
            <person name="Spatafora J."/>
            <person name="Crous P."/>
            <person name="Grigoriev I."/>
        </authorList>
    </citation>
    <scope>NUCLEOTIDE SEQUENCE</scope>
    <source>
        <strain evidence="3">Tuck. ex Michener</strain>
    </source>
</reference>
<accession>A0A6A6H852</accession>
<comment type="similarity">
    <text evidence="1">Belongs to the short-chain dehydrogenases/reductases (SDR) family.</text>
</comment>
<dbReference type="PANTHER" id="PTHR43669:SF3">
    <property type="entry name" value="ALCOHOL DEHYDROGENASE, PUTATIVE (AFU_ORTHOLOGUE AFUA_3G03445)-RELATED"/>
    <property type="match status" value="1"/>
</dbReference>
<sequence length="239" mass="25908">MSQNLLVVVGSGPGIGLSTASLFASHGFSIALISRNAERLQSDVAAVKKSVSPSSTIKAYSTNVGDSSALSSTLSQIQSELGTPEVVLFNVARIQSSTIGQEPVRNIRGDFESMNVGLYVTATWALPLMEDRAKGRGKGPWPSFLLSGGFVAEDPRETVFALSMQKAMQHNLMKSLWRVQMHKKTEEGPVHFGVSNIGGHVGDEEPVRTASNIAGVHWELYGEERQNWRQQVDIGVEKK</sequence>
<dbReference type="InterPro" id="IPR002347">
    <property type="entry name" value="SDR_fam"/>
</dbReference>